<comment type="subcellular location">
    <subcellularLocation>
        <location evidence="1">Secreted</location>
    </subcellularLocation>
</comment>
<dbReference type="InterPro" id="IPR043504">
    <property type="entry name" value="Peptidase_S1_PA_chymotrypsin"/>
</dbReference>
<dbReference type="Gene3D" id="2.40.10.10">
    <property type="entry name" value="Trypsin-like serine proteases"/>
    <property type="match status" value="1"/>
</dbReference>
<dbReference type="FunFam" id="2.40.10.10:FF:000146">
    <property type="entry name" value="Serine protease 53"/>
    <property type="match status" value="1"/>
</dbReference>
<dbReference type="SMART" id="SM00020">
    <property type="entry name" value="Tryp_SPc"/>
    <property type="match status" value="1"/>
</dbReference>
<keyword evidence="2" id="KW-0964">Secreted</keyword>
<dbReference type="Gene3D" id="2.10.70.10">
    <property type="entry name" value="Complement Module, domain 1"/>
    <property type="match status" value="1"/>
</dbReference>
<dbReference type="InterPro" id="IPR050127">
    <property type="entry name" value="Serine_Proteases_S1"/>
</dbReference>
<evidence type="ECO:0000256" key="3">
    <source>
        <dbReference type="ARBA" id="ARBA00022670"/>
    </source>
</evidence>
<accession>A0A8J1UFV8</accession>
<dbReference type="PANTHER" id="PTHR24264:SF65">
    <property type="entry name" value="SRCR DOMAIN-CONTAINING PROTEIN"/>
    <property type="match status" value="1"/>
</dbReference>
<dbReference type="GO" id="GO:0004252">
    <property type="term" value="F:serine-type endopeptidase activity"/>
    <property type="evidence" value="ECO:0007669"/>
    <property type="project" value="InterPro"/>
</dbReference>
<name>A0A8J1UFV8_OWEFU</name>
<keyword evidence="6" id="KW-0720">Serine protease</keyword>
<evidence type="ECO:0000256" key="7">
    <source>
        <dbReference type="ARBA" id="ARBA00023145"/>
    </source>
</evidence>
<dbReference type="InterPro" id="IPR018114">
    <property type="entry name" value="TRYPSIN_HIS"/>
</dbReference>
<dbReference type="CDD" id="cd00190">
    <property type="entry name" value="Tryp_SPc"/>
    <property type="match status" value="1"/>
</dbReference>
<keyword evidence="10" id="KW-1185">Reference proteome</keyword>
<dbReference type="SUPFAM" id="SSF82895">
    <property type="entry name" value="TSP-1 type 1 repeat"/>
    <property type="match status" value="1"/>
</dbReference>
<organism evidence="9 10">
    <name type="scientific">Owenia fusiformis</name>
    <name type="common">Polychaete worm</name>
    <dbReference type="NCBI Taxonomy" id="6347"/>
    <lineage>
        <taxon>Eukaryota</taxon>
        <taxon>Metazoa</taxon>
        <taxon>Spiralia</taxon>
        <taxon>Lophotrochozoa</taxon>
        <taxon>Annelida</taxon>
        <taxon>Polychaeta</taxon>
        <taxon>Sedentaria</taxon>
        <taxon>Canalipalpata</taxon>
        <taxon>Sabellida</taxon>
        <taxon>Oweniida</taxon>
        <taxon>Oweniidae</taxon>
        <taxon>Owenia</taxon>
    </lineage>
</organism>
<dbReference type="GO" id="GO:0006508">
    <property type="term" value="P:proteolysis"/>
    <property type="evidence" value="ECO:0007669"/>
    <property type="project" value="UniProtKB-KW"/>
</dbReference>
<protein>
    <submittedName>
        <fullName evidence="9">Uncharacterized protein</fullName>
    </submittedName>
</protein>
<keyword evidence="7" id="KW-0865">Zymogen</keyword>
<dbReference type="Pfam" id="PF00089">
    <property type="entry name" value="Trypsin"/>
    <property type="match status" value="1"/>
</dbReference>
<dbReference type="AlphaFoldDB" id="A0A8J1UFV8"/>
<gene>
    <name evidence="9" type="ORF">OFUS_LOCUS14092</name>
</gene>
<comment type="caution">
    <text evidence="9">The sequence shown here is derived from an EMBL/GenBank/DDBJ whole genome shotgun (WGS) entry which is preliminary data.</text>
</comment>
<keyword evidence="8" id="KW-1015">Disulfide bond</keyword>
<dbReference type="InterPro" id="IPR000884">
    <property type="entry name" value="TSP1_rpt"/>
</dbReference>
<dbReference type="PROSITE" id="PS00135">
    <property type="entry name" value="TRYPSIN_SER"/>
    <property type="match status" value="1"/>
</dbReference>
<evidence type="ECO:0000313" key="9">
    <source>
        <dbReference type="EMBL" id="CAH1788595.1"/>
    </source>
</evidence>
<keyword evidence="5" id="KW-0378">Hydrolase</keyword>
<sequence>PNSYKCSKKDNKCCQYNIPQTCRTIYKDPPKNLIPWACLGGGSKPCPEGYTCKRFEENQFSMCCSNEVATCIDDEGNIHNESEEWLHPDRCNTCTCGKDGKMECTNKRKCPNYCTTNGRIGWIKDSCQQCSCVNNKFRNCQSRCDEAQNKGKPVTSKCEDSCSKTAKLEMCQGKKGKKETCTETKVEISTCPAMNSNKCEPGIRRTESTAIITGGDEVKPKYNYRWMVHFEVNGGCRCGGTIISSRHIITAAHCIKFLFRSQNITVKTGKHKLTDREPYEQSRTVQVSSIKIHELYENFDNDIAIIEVKPPLKLDNYTQPIAFPNIQEFSINQIDKKLCKVIGWGDTAGIGTICKNLKLSHVLMETEIKPQKDCILSTTDKKSVTDNMFCAGSKKGKDSCFGDSGGPLMCRDGKRNNIWEIYGIVSWGPANSCGKMSGVYTKVTNYIDWIMENTGGWGDFSAFTSCTVTCGGGKKARVKLCQRPPSLPHGKC</sequence>
<evidence type="ECO:0000256" key="1">
    <source>
        <dbReference type="ARBA" id="ARBA00004613"/>
    </source>
</evidence>
<dbReference type="InterPro" id="IPR009003">
    <property type="entry name" value="Peptidase_S1_PA"/>
</dbReference>
<dbReference type="Proteomes" id="UP000749559">
    <property type="component" value="Unassembled WGS sequence"/>
</dbReference>
<dbReference type="GO" id="GO:0005615">
    <property type="term" value="C:extracellular space"/>
    <property type="evidence" value="ECO:0007669"/>
    <property type="project" value="TreeGrafter"/>
</dbReference>
<dbReference type="PROSITE" id="PS00134">
    <property type="entry name" value="TRYPSIN_HIS"/>
    <property type="match status" value="1"/>
</dbReference>
<evidence type="ECO:0000256" key="4">
    <source>
        <dbReference type="ARBA" id="ARBA00022729"/>
    </source>
</evidence>
<evidence type="ECO:0000256" key="6">
    <source>
        <dbReference type="ARBA" id="ARBA00022825"/>
    </source>
</evidence>
<dbReference type="OrthoDB" id="6380398at2759"/>
<dbReference type="InterPro" id="IPR001254">
    <property type="entry name" value="Trypsin_dom"/>
</dbReference>
<evidence type="ECO:0000256" key="8">
    <source>
        <dbReference type="ARBA" id="ARBA00023157"/>
    </source>
</evidence>
<dbReference type="PRINTS" id="PR00722">
    <property type="entry name" value="CHYMOTRYPSIN"/>
</dbReference>
<feature type="non-terminal residue" evidence="9">
    <location>
        <position position="492"/>
    </location>
</feature>
<dbReference type="EMBL" id="CAIIXF020000007">
    <property type="protein sequence ID" value="CAH1788595.1"/>
    <property type="molecule type" value="Genomic_DNA"/>
</dbReference>
<evidence type="ECO:0000256" key="2">
    <source>
        <dbReference type="ARBA" id="ARBA00022525"/>
    </source>
</evidence>
<dbReference type="Gene3D" id="2.20.100.10">
    <property type="entry name" value="Thrombospondin type-1 (TSP1) repeat"/>
    <property type="match status" value="1"/>
</dbReference>
<evidence type="ECO:0000256" key="5">
    <source>
        <dbReference type="ARBA" id="ARBA00022801"/>
    </source>
</evidence>
<keyword evidence="3" id="KW-0645">Protease</keyword>
<reference evidence="9" key="1">
    <citation type="submission" date="2022-03" db="EMBL/GenBank/DDBJ databases">
        <authorList>
            <person name="Martin C."/>
        </authorList>
    </citation>
    <scope>NUCLEOTIDE SEQUENCE</scope>
</reference>
<dbReference type="PROSITE" id="PS50092">
    <property type="entry name" value="TSP1"/>
    <property type="match status" value="1"/>
</dbReference>
<feature type="non-terminal residue" evidence="9">
    <location>
        <position position="1"/>
    </location>
</feature>
<dbReference type="InterPro" id="IPR033116">
    <property type="entry name" value="TRYPSIN_SER"/>
</dbReference>
<dbReference type="PANTHER" id="PTHR24264">
    <property type="entry name" value="TRYPSIN-RELATED"/>
    <property type="match status" value="1"/>
</dbReference>
<dbReference type="Pfam" id="PF00090">
    <property type="entry name" value="TSP_1"/>
    <property type="match status" value="1"/>
</dbReference>
<dbReference type="InterPro" id="IPR036383">
    <property type="entry name" value="TSP1_rpt_sf"/>
</dbReference>
<dbReference type="PROSITE" id="PS50240">
    <property type="entry name" value="TRYPSIN_DOM"/>
    <property type="match status" value="1"/>
</dbReference>
<proteinExistence type="predicted"/>
<dbReference type="InterPro" id="IPR001314">
    <property type="entry name" value="Peptidase_S1A"/>
</dbReference>
<keyword evidence="4" id="KW-0732">Signal</keyword>
<evidence type="ECO:0000313" key="10">
    <source>
        <dbReference type="Proteomes" id="UP000749559"/>
    </source>
</evidence>
<dbReference type="SUPFAM" id="SSF50494">
    <property type="entry name" value="Trypsin-like serine proteases"/>
    <property type="match status" value="1"/>
</dbReference>